<accession>A0ACB9T4P4</accession>
<reference evidence="1" key="1">
    <citation type="submission" date="2022-04" db="EMBL/GenBank/DDBJ databases">
        <title>Chromosome-scale genome assembly of Holotrichia oblita Faldermann.</title>
        <authorList>
            <person name="Rongchong L."/>
        </authorList>
    </citation>
    <scope>NUCLEOTIDE SEQUENCE</scope>
    <source>
        <strain evidence="1">81SQS9</strain>
    </source>
</reference>
<dbReference type="EMBL" id="CM043019">
    <property type="protein sequence ID" value="KAI4461725.1"/>
    <property type="molecule type" value="Genomic_DNA"/>
</dbReference>
<evidence type="ECO:0000313" key="2">
    <source>
        <dbReference type="Proteomes" id="UP001056778"/>
    </source>
</evidence>
<protein>
    <submittedName>
        <fullName evidence="1">Uncharacterized protein</fullName>
    </submittedName>
</protein>
<evidence type="ECO:0000313" key="1">
    <source>
        <dbReference type="EMBL" id="KAI4461725.1"/>
    </source>
</evidence>
<proteinExistence type="predicted"/>
<gene>
    <name evidence="1" type="ORF">MML48_5g00021146</name>
</gene>
<dbReference type="Proteomes" id="UP001056778">
    <property type="component" value="Chromosome 5"/>
</dbReference>
<keyword evidence="2" id="KW-1185">Reference proteome</keyword>
<organism evidence="1 2">
    <name type="scientific">Holotrichia oblita</name>
    <name type="common">Chafer beetle</name>
    <dbReference type="NCBI Taxonomy" id="644536"/>
    <lineage>
        <taxon>Eukaryota</taxon>
        <taxon>Metazoa</taxon>
        <taxon>Ecdysozoa</taxon>
        <taxon>Arthropoda</taxon>
        <taxon>Hexapoda</taxon>
        <taxon>Insecta</taxon>
        <taxon>Pterygota</taxon>
        <taxon>Neoptera</taxon>
        <taxon>Endopterygota</taxon>
        <taxon>Coleoptera</taxon>
        <taxon>Polyphaga</taxon>
        <taxon>Scarabaeiformia</taxon>
        <taxon>Scarabaeidae</taxon>
        <taxon>Melolonthinae</taxon>
        <taxon>Holotrichia</taxon>
    </lineage>
</organism>
<comment type="caution">
    <text evidence="1">The sequence shown here is derived from an EMBL/GenBank/DDBJ whole genome shotgun (WGS) entry which is preliminary data.</text>
</comment>
<name>A0ACB9T4P4_HOLOL</name>
<sequence>MDNSLNRSLRLLEESVYSPGSRLFKKGLFKAQKTRSPYKDNISITLTPEELELLNESRTSYNNVSTVINTTLGRLNNVNITSTGSVIEANQPWRNAVDSLYVEFLEVMQTHANSQAALDIVRDLARCCTDTLSVINTLKSKVTLSQNDDESWLEDEQNTWRLIFVLYQDRLSVQSQQSEDEQYNQYYGLSEKLCTVSLFKRDSLVRETQLVIDWLECNAAEKFEDNLHFSDSTVGWENTLHQLSSKETIVFGSSREIVTDLHPDAPVRQGKPLHDLDIEDDKRLCHRVFIGIRCGKLSDAQKLCVQCGHGWRAAMLDGWKLHHDSSKIPPTENVDSTADEMNVENTNSQKIEGNENRDLWKRMAFKYCEQIWPNKYEKAAIAIYCGYLKNVLPVCNDWNDYLWAYLKVMIDIRVESEIRDCVQRKYCDLPDCYWDQRMSLNEIFATLTASNNKDVSVQAHKPEHVIQKHLILDEIPELFKELERYVDENNVSTQFLRFAAHLVLFMDQIGRVQNKDTIEKILEVYINRLTNMDDTRLVAFYVSKMSLAKQVLLYSSYLEKIVDDSDRQEALKYAEKCGLNVDLVTKTVVENIRNKPIEVGEASLQQKLTSDDEYKISAIDWLLFYDHHRPEALTQSNALIFKFLSVGKLDAAQLIFNKIPSDSVDKILVEGEVAQNVKQAVKEHLSYKSYLDAQEAFNVWFKHFKSKPVPPEGISDDAHLTEKVAYQHRMSQFKAETERWKLTISHLAKSAKTLLYNVLLFPDGGWLTGATEADYLRSTCIPECVLLLSTVLLESKLLNECIQLADILASEKYGLYMVRSISILFFSADVYNNQKLEEIVAKLTECSVTLLEESKDPWGNNTSL</sequence>